<keyword evidence="1" id="KW-0812">Transmembrane</keyword>
<evidence type="ECO:0000313" key="2">
    <source>
        <dbReference type="Proteomes" id="UP000887563"/>
    </source>
</evidence>
<feature type="transmembrane region" description="Helical" evidence="1">
    <location>
        <begin position="96"/>
        <end position="115"/>
    </location>
</feature>
<evidence type="ECO:0000313" key="3">
    <source>
        <dbReference type="WBParaSite" id="Minc3s02105g28310"/>
    </source>
</evidence>
<dbReference type="Proteomes" id="UP000887563">
    <property type="component" value="Unplaced"/>
</dbReference>
<evidence type="ECO:0000256" key="1">
    <source>
        <dbReference type="SAM" id="Phobius"/>
    </source>
</evidence>
<keyword evidence="1" id="KW-1133">Transmembrane helix</keyword>
<reference evidence="3" key="1">
    <citation type="submission" date="2022-11" db="UniProtKB">
        <authorList>
            <consortium name="WormBaseParasite"/>
        </authorList>
    </citation>
    <scope>IDENTIFICATION</scope>
</reference>
<proteinExistence type="predicted"/>
<sequence>MMYNKVINSWIILFLIFIEIFISVYGDDVTPKQALDFVNSKMTKSNQVNKKPHINTMSKKNVNVYEVKTGIYAYASGLAVDTDGSDSDQTWAKRFVSFRCFVSFVTFFPVSFCFVTKQF</sequence>
<protein>
    <submittedName>
        <fullName evidence="3">Uncharacterized protein</fullName>
    </submittedName>
</protein>
<keyword evidence="1" id="KW-0472">Membrane</keyword>
<name>A0A914ML01_MELIC</name>
<organism evidence="2 3">
    <name type="scientific">Meloidogyne incognita</name>
    <name type="common">Southern root-knot nematode worm</name>
    <name type="synonym">Oxyuris incognita</name>
    <dbReference type="NCBI Taxonomy" id="6306"/>
    <lineage>
        <taxon>Eukaryota</taxon>
        <taxon>Metazoa</taxon>
        <taxon>Ecdysozoa</taxon>
        <taxon>Nematoda</taxon>
        <taxon>Chromadorea</taxon>
        <taxon>Rhabditida</taxon>
        <taxon>Tylenchina</taxon>
        <taxon>Tylenchomorpha</taxon>
        <taxon>Tylenchoidea</taxon>
        <taxon>Meloidogynidae</taxon>
        <taxon>Meloidogyninae</taxon>
        <taxon>Meloidogyne</taxon>
        <taxon>Meloidogyne incognita group</taxon>
    </lineage>
</organism>
<feature type="transmembrane region" description="Helical" evidence="1">
    <location>
        <begin position="7"/>
        <end position="26"/>
    </location>
</feature>
<keyword evidence="2" id="KW-1185">Reference proteome</keyword>
<accession>A0A914ML01</accession>
<dbReference type="AlphaFoldDB" id="A0A914ML01"/>
<dbReference type="WBParaSite" id="Minc3s02105g28310">
    <property type="protein sequence ID" value="Minc3s02105g28310"/>
    <property type="gene ID" value="Minc3s02105g28310"/>
</dbReference>